<keyword evidence="4" id="KW-0964">Secreted</keyword>
<evidence type="ECO:0000313" key="8">
    <source>
        <dbReference type="Proteomes" id="UP000290289"/>
    </source>
</evidence>
<sequence>MVVVPLASNYKSIVLLVFFFHRELKFNFLQINEQYSMAWFNGSSALLLVTLVLFTVTICDAFKTRYVRVTNNLEGGQTLSLHCKSEDDDLGLQTLATNASFEFHFKPSFITITKFDCSFEWPGASHWFEIYNHEREKVYCSKCYWSVTTAAPCRYDWDEQKYSKCFMKTSMASFTGNTLLLVLLIFFTMTMFCAGVGSRRHIKVTNDLGENSTLTVHCKSKNDDIGEKVLALHDWFEFSFRPNVWDSTLYYCSFAWPNNFKWFDIYIDKRDRDDCRLCYYSVVPNGPCRFNFDTNKYDNCFKWN</sequence>
<dbReference type="AlphaFoldDB" id="A0A498J340"/>
<dbReference type="EMBL" id="RDQH01000335">
    <property type="protein sequence ID" value="RXH90179.1"/>
    <property type="molecule type" value="Genomic_DNA"/>
</dbReference>
<comment type="caution">
    <text evidence="7">The sequence shown here is derived from an EMBL/GenBank/DDBJ whole genome shotgun (WGS) entry which is preliminary data.</text>
</comment>
<dbReference type="InterPro" id="IPR010264">
    <property type="entry name" value="Self-incomp_S1"/>
</dbReference>
<feature type="transmembrane region" description="Helical" evidence="6">
    <location>
        <begin position="174"/>
        <end position="197"/>
    </location>
</feature>
<keyword evidence="6" id="KW-0812">Transmembrane</keyword>
<organism evidence="7 8">
    <name type="scientific">Malus domestica</name>
    <name type="common">Apple</name>
    <name type="synonym">Pyrus malus</name>
    <dbReference type="NCBI Taxonomy" id="3750"/>
    <lineage>
        <taxon>Eukaryota</taxon>
        <taxon>Viridiplantae</taxon>
        <taxon>Streptophyta</taxon>
        <taxon>Embryophyta</taxon>
        <taxon>Tracheophyta</taxon>
        <taxon>Spermatophyta</taxon>
        <taxon>Magnoliopsida</taxon>
        <taxon>eudicotyledons</taxon>
        <taxon>Gunneridae</taxon>
        <taxon>Pentapetalae</taxon>
        <taxon>rosids</taxon>
        <taxon>fabids</taxon>
        <taxon>Rosales</taxon>
        <taxon>Rosaceae</taxon>
        <taxon>Amygdaloideae</taxon>
        <taxon>Maleae</taxon>
        <taxon>Malus</taxon>
    </lineage>
</organism>
<dbReference type="PANTHER" id="PTHR31232:SF149">
    <property type="entry name" value="S-PROTEIN HOMOLOG"/>
    <property type="match status" value="1"/>
</dbReference>
<name>A0A498J340_MALDO</name>
<evidence type="ECO:0000256" key="4">
    <source>
        <dbReference type="ARBA" id="ARBA00022525"/>
    </source>
</evidence>
<protein>
    <recommendedName>
        <fullName evidence="9">S-protein homolog</fullName>
    </recommendedName>
</protein>
<dbReference type="PANTHER" id="PTHR31232">
    <property type="match status" value="1"/>
</dbReference>
<keyword evidence="8" id="KW-1185">Reference proteome</keyword>
<keyword evidence="6" id="KW-1133">Transmembrane helix</keyword>
<evidence type="ECO:0000256" key="5">
    <source>
        <dbReference type="ARBA" id="ARBA00022729"/>
    </source>
</evidence>
<evidence type="ECO:0008006" key="9">
    <source>
        <dbReference type="Google" id="ProtNLM"/>
    </source>
</evidence>
<feature type="transmembrane region" description="Helical" evidence="6">
    <location>
        <begin position="38"/>
        <end position="59"/>
    </location>
</feature>
<dbReference type="GO" id="GO:0060320">
    <property type="term" value="P:rejection of self pollen"/>
    <property type="evidence" value="ECO:0007669"/>
    <property type="project" value="UniProtKB-KW"/>
</dbReference>
<comment type="similarity">
    <text evidence="2">Belongs to the plant self-incompatibility (S1) protein family.</text>
</comment>
<proteinExistence type="inferred from homology"/>
<comment type="subcellular location">
    <subcellularLocation>
        <location evidence="1">Secreted</location>
    </subcellularLocation>
</comment>
<evidence type="ECO:0000256" key="3">
    <source>
        <dbReference type="ARBA" id="ARBA00022471"/>
    </source>
</evidence>
<evidence type="ECO:0000313" key="7">
    <source>
        <dbReference type="EMBL" id="RXH90179.1"/>
    </source>
</evidence>
<gene>
    <name evidence="7" type="ORF">DVH24_032536</name>
</gene>
<keyword evidence="6" id="KW-0472">Membrane</keyword>
<dbReference type="Proteomes" id="UP000290289">
    <property type="component" value="Chromosome 9"/>
</dbReference>
<evidence type="ECO:0000256" key="1">
    <source>
        <dbReference type="ARBA" id="ARBA00004613"/>
    </source>
</evidence>
<accession>A0A498J340</accession>
<keyword evidence="3" id="KW-0713">Self-incompatibility</keyword>
<evidence type="ECO:0000256" key="6">
    <source>
        <dbReference type="SAM" id="Phobius"/>
    </source>
</evidence>
<evidence type="ECO:0000256" key="2">
    <source>
        <dbReference type="ARBA" id="ARBA00005581"/>
    </source>
</evidence>
<reference evidence="7 8" key="1">
    <citation type="submission" date="2018-10" db="EMBL/GenBank/DDBJ databases">
        <title>A high-quality apple genome assembly.</title>
        <authorList>
            <person name="Hu J."/>
        </authorList>
    </citation>
    <scope>NUCLEOTIDE SEQUENCE [LARGE SCALE GENOMIC DNA]</scope>
    <source>
        <strain evidence="8">cv. HFTH1</strain>
        <tissue evidence="7">Young leaf</tissue>
    </source>
</reference>
<keyword evidence="5" id="KW-0732">Signal</keyword>
<dbReference type="Pfam" id="PF05938">
    <property type="entry name" value="Self-incomp_S1"/>
    <property type="match status" value="2"/>
</dbReference>
<dbReference type="GO" id="GO:0005576">
    <property type="term" value="C:extracellular region"/>
    <property type="evidence" value="ECO:0007669"/>
    <property type="project" value="UniProtKB-SubCell"/>
</dbReference>